<dbReference type="AlphaFoldDB" id="A0A8I0T8R1"/>
<proteinExistence type="predicted"/>
<sequence length="83" mass="9143">MPSIWRPASAVKHQLIRDGFHLANSNTERNTFLRKKSKRFKLSSNCLFHAIGSLQIDALRNGFWKPAHKKSPASGGAAGQEAG</sequence>
<accession>A0A8I0T8R1</accession>
<dbReference type="RefSeq" id="WP_010660958.1">
    <property type="nucleotide sequence ID" value="NZ_CP044971.1"/>
</dbReference>
<gene>
    <name evidence="1" type="ORF">IH622_01440</name>
</gene>
<name>A0A8I0T8R1_BRUAN</name>
<comment type="caution">
    <text evidence="1">The sequence shown here is derived from an EMBL/GenBank/DDBJ whole genome shotgun (WGS) entry which is preliminary data.</text>
</comment>
<dbReference type="Proteomes" id="UP000642265">
    <property type="component" value="Unassembled WGS sequence"/>
</dbReference>
<organism evidence="1 2">
    <name type="scientific">Brucella anthropi</name>
    <name type="common">Ochrobactrum anthropi</name>
    <dbReference type="NCBI Taxonomy" id="529"/>
    <lineage>
        <taxon>Bacteria</taxon>
        <taxon>Pseudomonadati</taxon>
        <taxon>Pseudomonadota</taxon>
        <taxon>Alphaproteobacteria</taxon>
        <taxon>Hyphomicrobiales</taxon>
        <taxon>Brucellaceae</taxon>
        <taxon>Brucella/Ochrobactrum group</taxon>
        <taxon>Brucella</taxon>
    </lineage>
</organism>
<protein>
    <submittedName>
        <fullName evidence="1">Uncharacterized protein</fullName>
    </submittedName>
</protein>
<evidence type="ECO:0000313" key="2">
    <source>
        <dbReference type="Proteomes" id="UP000642265"/>
    </source>
</evidence>
<reference evidence="1" key="2">
    <citation type="submission" date="2020-10" db="EMBL/GenBank/DDBJ databases">
        <title>Enrichment of novel Verrucomicrobia, Bacteroidetes and Krumholzibacteria in an oxygen-limited, methane- and iron-fed bioreactor inoculated with Bothnian Sea sediments.</title>
        <authorList>
            <person name="Martins P.D."/>
            <person name="de Jong A."/>
            <person name="Lenstra W.K."/>
            <person name="van Helmond N.A.G.M."/>
            <person name="Slomp C.P."/>
            <person name="Jetten M.S.M."/>
            <person name="Welte C.U."/>
            <person name="Rasigraf O."/>
        </authorList>
    </citation>
    <scope>NUCLEOTIDE SEQUENCE</scope>
    <source>
        <strain evidence="1">MAG47</strain>
    </source>
</reference>
<dbReference type="EMBL" id="JACZKO010000004">
    <property type="protein sequence ID" value="MBE0559486.1"/>
    <property type="molecule type" value="Genomic_DNA"/>
</dbReference>
<reference evidence="1" key="1">
    <citation type="submission" date="2020-09" db="EMBL/GenBank/DDBJ databases">
        <authorList>
            <person name="Dalcin Martins P."/>
        </authorList>
    </citation>
    <scope>NUCLEOTIDE SEQUENCE</scope>
    <source>
        <strain evidence="1">MAG47</strain>
    </source>
</reference>
<evidence type="ECO:0000313" key="1">
    <source>
        <dbReference type="EMBL" id="MBE0559486.1"/>
    </source>
</evidence>